<evidence type="ECO:0000256" key="12">
    <source>
        <dbReference type="ARBA" id="ARBA00022989"/>
    </source>
</evidence>
<feature type="domain" description="Protein kinase" evidence="18">
    <location>
        <begin position="556"/>
        <end position="814"/>
    </location>
</feature>
<sequence>MESPNKRCRRCGTPLPFQADDSCQKCLLEVGLASGTDFSIGSLAETLPGNEEHPSAGDSGSESAVRATRRPVGMRAYRDLQAVHDWSGGTIYRAFHSGLERVVLLRVLDASADAETRQNFLRRAQTLSQLNHPHTATILEAGMDQGAAYVAEEWVDGQPVSGFGPRNLKERSREGFFPNERLIRTLRDAASGLQAMHQIGLAHHRIAPDAIVVDRSGVVKLVGLERAAEASDDRFAAPPAEGGRVDQGDEVDSDNAIHQDLFRLGATFCFMTTGRLPAELDAKLDHARLSRQIKLTNPGLRKDLCGVIAGCVARESSHHGSQASDGDPNPYRQDRDGQSPVYRSVDAVVHDLEDLSHFSVQRCSSRLRFFSGYLEAFLLVLVIALIQAIVRRQQAGGAADTSEVLVSLIFVLPFCYWMLFETVVGWTPIRRVFGMRLLSHSGEPAAWWRRFGRAFQKLVLVALTIVVPAMLPPLIAMTGHGGVYMLLITPILTLILPPMVLYLPTYWTPSRWTSYDLTAGVTWGETVKLPADVPREAFAATGAQRQASPVARIDQYDLFEPLGTGGMGQVFRGHDRILHRDVAIKLLSESLGSHPLLLERFEREARLAAKVSHPGVAKVFGNGVTDHSPYIAMEYVRGKNLQQVIKQQGSLPVKTAWDYVRQAAEGLRAAHHSGVVHRDVKPANLMVTDDGKLKVTDFGVSRPVDLDSEVTQAGTIVGTPAYMAPEQAMGKQVDSRSDIYALGMTFYHMLSGQAPFKASNAVEMLALQMSESPSSLFGQVEDLTIDQASVLEKMIEKDPGNRYASYDALIRDLVRYAPDADQPTSPLKRIAAETCNWAAGYLAFTCVIFSVFLLGQRFGASSRNGTLVVGGTILLLYLAFVGSYVVGIARSGTTPGKRLLGLRVRVGKRRNVGYGRSLIRFAVAYPVMSLYAPRILYYVIAQVPGTTWDRFLLAGVLVLQGLVTVASLGLMWMRPDGRAVHDWVAGTRVVADTP</sequence>
<protein>
    <recommendedName>
        <fullName evidence="5">non-specific serine/threonine protein kinase</fullName>
        <ecNumber evidence="5">2.7.11.1</ecNumber>
    </recommendedName>
</protein>
<feature type="transmembrane region" description="Helical" evidence="17">
    <location>
        <begin position="867"/>
        <end position="889"/>
    </location>
</feature>
<dbReference type="GO" id="GO:0016020">
    <property type="term" value="C:membrane"/>
    <property type="evidence" value="ECO:0007669"/>
    <property type="project" value="UniProtKB-SubCell"/>
</dbReference>
<keyword evidence="11 15" id="KW-0067">ATP-binding</keyword>
<dbReference type="AlphaFoldDB" id="A0A5M6CW44"/>
<dbReference type="Pfam" id="PF06271">
    <property type="entry name" value="RDD"/>
    <property type="match status" value="1"/>
</dbReference>
<dbReference type="Pfam" id="PF07714">
    <property type="entry name" value="PK_Tyr_Ser-Thr"/>
    <property type="match status" value="1"/>
</dbReference>
<keyword evidence="20" id="KW-1185">Reference proteome</keyword>
<feature type="transmembrane region" description="Helical" evidence="17">
    <location>
        <begin position="483"/>
        <end position="503"/>
    </location>
</feature>
<dbReference type="GO" id="GO:0004674">
    <property type="term" value="F:protein serine/threonine kinase activity"/>
    <property type="evidence" value="ECO:0007669"/>
    <property type="project" value="UniProtKB-KW"/>
</dbReference>
<accession>A0A5M6CW44</accession>
<feature type="transmembrane region" description="Helical" evidence="17">
    <location>
        <begin position="918"/>
        <end position="940"/>
    </location>
</feature>
<evidence type="ECO:0000256" key="14">
    <source>
        <dbReference type="ARBA" id="ARBA00023212"/>
    </source>
</evidence>
<dbReference type="PANTHER" id="PTHR43289:SF6">
    <property type="entry name" value="SERINE_THREONINE-PROTEIN KINASE NEKL-3"/>
    <property type="match status" value="1"/>
</dbReference>
<dbReference type="EMBL" id="VWOX01000021">
    <property type="protein sequence ID" value="KAA5539176.1"/>
    <property type="molecule type" value="Genomic_DNA"/>
</dbReference>
<evidence type="ECO:0000256" key="10">
    <source>
        <dbReference type="ARBA" id="ARBA00022777"/>
    </source>
</evidence>
<feature type="binding site" evidence="15">
    <location>
        <position position="585"/>
    </location>
    <ligand>
        <name>ATP</name>
        <dbReference type="ChEBI" id="CHEBI:30616"/>
    </ligand>
</feature>
<keyword evidence="14" id="KW-0963">Cytoplasm</keyword>
<evidence type="ECO:0000256" key="9">
    <source>
        <dbReference type="ARBA" id="ARBA00022741"/>
    </source>
</evidence>
<dbReference type="SMART" id="SM00220">
    <property type="entry name" value="S_TKc"/>
    <property type="match status" value="1"/>
</dbReference>
<evidence type="ECO:0000256" key="16">
    <source>
        <dbReference type="SAM" id="MobiDB-lite"/>
    </source>
</evidence>
<dbReference type="CDD" id="cd14014">
    <property type="entry name" value="STKc_PknB_like"/>
    <property type="match status" value="1"/>
</dbReference>
<evidence type="ECO:0000256" key="6">
    <source>
        <dbReference type="ARBA" id="ARBA00022527"/>
    </source>
</evidence>
<keyword evidence="8 17" id="KW-0812">Transmembrane</keyword>
<keyword evidence="10 19" id="KW-0418">Kinase</keyword>
<evidence type="ECO:0000259" key="18">
    <source>
        <dbReference type="PROSITE" id="PS50011"/>
    </source>
</evidence>
<dbReference type="InterPro" id="IPR008271">
    <property type="entry name" value="Ser/Thr_kinase_AS"/>
</dbReference>
<reference evidence="19 20" key="1">
    <citation type="submission" date="2019-08" db="EMBL/GenBank/DDBJ databases">
        <authorList>
            <person name="Dhanesh K."/>
            <person name="Kumar G."/>
            <person name="Sasikala C."/>
            <person name="Venkata Ramana C."/>
        </authorList>
    </citation>
    <scope>NUCLEOTIDE SEQUENCE [LARGE SCALE GENOMIC DNA]</scope>
    <source>
        <strain evidence="19 20">JC645</strain>
    </source>
</reference>
<organism evidence="19 20">
    <name type="scientific">Roseiconus nitratireducens</name>
    <dbReference type="NCBI Taxonomy" id="2605748"/>
    <lineage>
        <taxon>Bacteria</taxon>
        <taxon>Pseudomonadati</taxon>
        <taxon>Planctomycetota</taxon>
        <taxon>Planctomycetia</taxon>
        <taxon>Pirellulales</taxon>
        <taxon>Pirellulaceae</taxon>
        <taxon>Roseiconus</taxon>
    </lineage>
</organism>
<evidence type="ECO:0000256" key="11">
    <source>
        <dbReference type="ARBA" id="ARBA00022840"/>
    </source>
</evidence>
<dbReference type="Pfam" id="PF00069">
    <property type="entry name" value="Pkinase"/>
    <property type="match status" value="1"/>
</dbReference>
<dbReference type="FunFam" id="1.10.510.10:FF:000021">
    <property type="entry name" value="Serine/threonine protein kinase"/>
    <property type="match status" value="1"/>
</dbReference>
<comment type="subcellular location">
    <subcellularLocation>
        <location evidence="2">Cytoplasm</location>
        <location evidence="2">Cytoskeleton</location>
        <location evidence="2">Microtubule organizing center</location>
        <location evidence="2">Centrosome</location>
    </subcellularLocation>
    <subcellularLocation>
        <location evidence="3">Cytoplasm</location>
        <location evidence="3">Cytoskeleton</location>
        <location evidence="3">Spindle pole</location>
    </subcellularLocation>
    <subcellularLocation>
        <location evidence="1">Membrane</location>
        <topology evidence="1">Multi-pass membrane protein</topology>
    </subcellularLocation>
</comment>
<feature type="transmembrane region" description="Helical" evidence="17">
    <location>
        <begin position="372"/>
        <end position="390"/>
    </location>
</feature>
<dbReference type="Proteomes" id="UP000324479">
    <property type="component" value="Unassembled WGS sequence"/>
</dbReference>
<evidence type="ECO:0000256" key="7">
    <source>
        <dbReference type="ARBA" id="ARBA00022679"/>
    </source>
</evidence>
<evidence type="ECO:0000256" key="15">
    <source>
        <dbReference type="PROSITE-ProRule" id="PRU10141"/>
    </source>
</evidence>
<dbReference type="PANTHER" id="PTHR43289">
    <property type="entry name" value="MITOGEN-ACTIVATED PROTEIN KINASE KINASE KINASE 20-RELATED"/>
    <property type="match status" value="1"/>
</dbReference>
<keyword evidence="9 15" id="KW-0547">Nucleotide-binding</keyword>
<evidence type="ECO:0000256" key="13">
    <source>
        <dbReference type="ARBA" id="ARBA00023136"/>
    </source>
</evidence>
<evidence type="ECO:0000256" key="1">
    <source>
        <dbReference type="ARBA" id="ARBA00004141"/>
    </source>
</evidence>
<proteinExistence type="inferred from homology"/>
<feature type="transmembrane region" description="Helical" evidence="17">
    <location>
        <begin position="405"/>
        <end position="426"/>
    </location>
</feature>
<keyword evidence="6" id="KW-0723">Serine/threonine-protein kinase</keyword>
<evidence type="ECO:0000256" key="5">
    <source>
        <dbReference type="ARBA" id="ARBA00012513"/>
    </source>
</evidence>
<feature type="region of interest" description="Disordered" evidence="16">
    <location>
        <begin position="230"/>
        <end position="251"/>
    </location>
</feature>
<evidence type="ECO:0000256" key="2">
    <source>
        <dbReference type="ARBA" id="ARBA00004300"/>
    </source>
</evidence>
<evidence type="ECO:0000256" key="17">
    <source>
        <dbReference type="SAM" id="Phobius"/>
    </source>
</evidence>
<dbReference type="InterPro" id="IPR000719">
    <property type="entry name" value="Prot_kinase_dom"/>
</dbReference>
<keyword evidence="7" id="KW-0808">Transferase</keyword>
<feature type="transmembrane region" description="Helical" evidence="17">
    <location>
        <begin position="952"/>
        <end position="973"/>
    </location>
</feature>
<dbReference type="Gene3D" id="3.30.200.20">
    <property type="entry name" value="Phosphorylase Kinase, domain 1"/>
    <property type="match status" value="2"/>
</dbReference>
<gene>
    <name evidence="19" type="ORF">FYK55_24975</name>
</gene>
<keyword evidence="13 17" id="KW-0472">Membrane</keyword>
<evidence type="ECO:0000256" key="8">
    <source>
        <dbReference type="ARBA" id="ARBA00022692"/>
    </source>
</evidence>
<evidence type="ECO:0000256" key="4">
    <source>
        <dbReference type="ARBA" id="ARBA00010886"/>
    </source>
</evidence>
<dbReference type="EC" id="2.7.11.1" evidence="5"/>
<comment type="similarity">
    <text evidence="4">Belongs to the protein kinase superfamily. NEK Ser/Thr protein kinase family. NIMA subfamily.</text>
</comment>
<evidence type="ECO:0000313" key="20">
    <source>
        <dbReference type="Proteomes" id="UP000324479"/>
    </source>
</evidence>
<feature type="transmembrane region" description="Helical" evidence="17">
    <location>
        <begin position="835"/>
        <end position="855"/>
    </location>
</feature>
<keyword evidence="12 17" id="KW-1133">Transmembrane helix</keyword>
<dbReference type="InterPro" id="IPR010432">
    <property type="entry name" value="RDD"/>
</dbReference>
<evidence type="ECO:0000313" key="19">
    <source>
        <dbReference type="EMBL" id="KAA5539176.1"/>
    </source>
</evidence>
<dbReference type="PROSITE" id="PS00108">
    <property type="entry name" value="PROTEIN_KINASE_ST"/>
    <property type="match status" value="1"/>
</dbReference>
<dbReference type="RefSeq" id="WP_150079369.1">
    <property type="nucleotide sequence ID" value="NZ_VWOX01000021.1"/>
</dbReference>
<dbReference type="PROSITE" id="PS50011">
    <property type="entry name" value="PROTEIN_KINASE_DOM"/>
    <property type="match status" value="2"/>
</dbReference>
<feature type="region of interest" description="Disordered" evidence="16">
    <location>
        <begin position="43"/>
        <end position="66"/>
    </location>
</feature>
<evidence type="ECO:0000256" key="3">
    <source>
        <dbReference type="ARBA" id="ARBA00004647"/>
    </source>
</evidence>
<feature type="transmembrane region" description="Helical" evidence="17">
    <location>
        <begin position="458"/>
        <end position="477"/>
    </location>
</feature>
<comment type="caution">
    <text evidence="19">The sequence shown here is derived from an EMBL/GenBank/DDBJ whole genome shotgun (WGS) entry which is preliminary data.</text>
</comment>
<dbReference type="SUPFAM" id="SSF56112">
    <property type="entry name" value="Protein kinase-like (PK-like)"/>
    <property type="match status" value="2"/>
</dbReference>
<feature type="domain" description="Protein kinase" evidence="18">
    <location>
        <begin position="77"/>
        <end position="332"/>
    </location>
</feature>
<name>A0A5M6CW44_9BACT</name>
<dbReference type="Gene3D" id="1.10.510.10">
    <property type="entry name" value="Transferase(Phosphotransferase) domain 1"/>
    <property type="match status" value="2"/>
</dbReference>
<dbReference type="InterPro" id="IPR011009">
    <property type="entry name" value="Kinase-like_dom_sf"/>
</dbReference>
<dbReference type="PROSITE" id="PS00107">
    <property type="entry name" value="PROTEIN_KINASE_ATP"/>
    <property type="match status" value="1"/>
</dbReference>
<dbReference type="InterPro" id="IPR017441">
    <property type="entry name" value="Protein_kinase_ATP_BS"/>
</dbReference>
<dbReference type="InterPro" id="IPR001245">
    <property type="entry name" value="Ser-Thr/Tyr_kinase_cat_dom"/>
</dbReference>
<dbReference type="GO" id="GO:0005524">
    <property type="term" value="F:ATP binding"/>
    <property type="evidence" value="ECO:0007669"/>
    <property type="project" value="UniProtKB-UniRule"/>
</dbReference>
<keyword evidence="14" id="KW-0206">Cytoskeleton</keyword>
<feature type="region of interest" description="Disordered" evidence="16">
    <location>
        <begin position="317"/>
        <end position="337"/>
    </location>
</feature>